<dbReference type="SUPFAM" id="SSF51735">
    <property type="entry name" value="NAD(P)-binding Rossmann-fold domains"/>
    <property type="match status" value="1"/>
</dbReference>
<accession>A0A1E7F8R4</accession>
<comment type="catalytic activity">
    <reaction evidence="4">
        <text>a (3R)-hydroxyacyl-[ACP] + NADP(+) = a 3-oxoacyl-[ACP] + NADPH + H(+)</text>
        <dbReference type="Rhea" id="RHEA:17397"/>
        <dbReference type="Rhea" id="RHEA-COMP:9916"/>
        <dbReference type="Rhea" id="RHEA-COMP:9945"/>
        <dbReference type="ChEBI" id="CHEBI:15378"/>
        <dbReference type="ChEBI" id="CHEBI:57783"/>
        <dbReference type="ChEBI" id="CHEBI:58349"/>
        <dbReference type="ChEBI" id="CHEBI:78776"/>
        <dbReference type="ChEBI" id="CHEBI:78827"/>
        <dbReference type="EC" id="1.1.1.100"/>
    </reaction>
</comment>
<dbReference type="Proteomes" id="UP000095751">
    <property type="component" value="Unassembled WGS sequence"/>
</dbReference>
<dbReference type="GO" id="GO:0004316">
    <property type="term" value="F:3-oxoacyl-[acyl-carrier-protein] reductase (NADPH) activity"/>
    <property type="evidence" value="ECO:0007669"/>
    <property type="project" value="UniProtKB-EC"/>
</dbReference>
<dbReference type="InParanoid" id="A0A1E7F8R4"/>
<dbReference type="SMART" id="SM00822">
    <property type="entry name" value="PKS_KR"/>
    <property type="match status" value="1"/>
</dbReference>
<dbReference type="InterPro" id="IPR057326">
    <property type="entry name" value="KR_dom"/>
</dbReference>
<dbReference type="AlphaFoldDB" id="A0A1E7F8R4"/>
<dbReference type="KEGG" id="fcy:FRACYDRAFT_188091"/>
<keyword evidence="3" id="KW-0560">Oxidoreductase</keyword>
<dbReference type="NCBIfam" id="NF009466">
    <property type="entry name" value="PRK12826.1-2"/>
    <property type="match status" value="1"/>
</dbReference>
<proteinExistence type="inferred from homology"/>
<keyword evidence="6" id="KW-0521">NADP</keyword>
<dbReference type="InterPro" id="IPR011284">
    <property type="entry name" value="3oxo_ACP_reduc"/>
</dbReference>
<feature type="binding site" evidence="6">
    <location>
        <position position="93"/>
    </location>
    <ligand>
        <name>NADP(+)</name>
        <dbReference type="ChEBI" id="CHEBI:58349"/>
    </ligand>
</feature>
<dbReference type="PRINTS" id="PR00080">
    <property type="entry name" value="SDRFAMILY"/>
</dbReference>
<evidence type="ECO:0000256" key="5">
    <source>
        <dbReference type="PIRSR" id="PIRSR611284-1"/>
    </source>
</evidence>
<evidence type="ECO:0000313" key="9">
    <source>
        <dbReference type="Proteomes" id="UP000095751"/>
    </source>
</evidence>
<evidence type="ECO:0000256" key="2">
    <source>
        <dbReference type="ARBA" id="ARBA00012948"/>
    </source>
</evidence>
<dbReference type="Pfam" id="PF13561">
    <property type="entry name" value="adh_short_C2"/>
    <property type="match status" value="1"/>
</dbReference>
<dbReference type="CDD" id="cd05333">
    <property type="entry name" value="BKR_SDR_c"/>
    <property type="match status" value="1"/>
</dbReference>
<feature type="binding site" evidence="6">
    <location>
        <begin position="158"/>
        <end position="162"/>
    </location>
    <ligand>
        <name>NADP(+)</name>
        <dbReference type="ChEBI" id="CHEBI:58349"/>
    </ligand>
</feature>
<organism evidence="8 9">
    <name type="scientific">Fragilariopsis cylindrus CCMP1102</name>
    <dbReference type="NCBI Taxonomy" id="635003"/>
    <lineage>
        <taxon>Eukaryota</taxon>
        <taxon>Sar</taxon>
        <taxon>Stramenopiles</taxon>
        <taxon>Ochrophyta</taxon>
        <taxon>Bacillariophyta</taxon>
        <taxon>Bacillariophyceae</taxon>
        <taxon>Bacillariophycidae</taxon>
        <taxon>Bacillariales</taxon>
        <taxon>Bacillariaceae</taxon>
        <taxon>Fragilariopsis</taxon>
    </lineage>
</organism>
<feature type="active site" description="Proton acceptor" evidence="5">
    <location>
        <position position="158"/>
    </location>
</feature>
<dbReference type="EMBL" id="KV784360">
    <property type="protein sequence ID" value="OEU14529.1"/>
    <property type="molecule type" value="Genomic_DNA"/>
</dbReference>
<dbReference type="InterPro" id="IPR036291">
    <property type="entry name" value="NAD(P)-bd_dom_sf"/>
</dbReference>
<sequence>MVADDAKVIMVTGSSRGLGRSIAMDIGSHGHKMIINYVSDGSKESADATVEAIKASGGDAIAIQADSSDPDSIKELFAKSVEAFGTVDVLINNAGITRDGLVMRMKPKAWQDVIDTNLSGVFYCTQAFFKLAAKKRTGRIINISSVVGQIGNPGQANYAAAKGGVIALTKSNAKEFAMRNVVVNCVCPGFIESDMTKELDASYLETVTAGIPLKRLGKPEEVAGMCRFLALDPAVEYITGHTFNVDGGIAIGC</sequence>
<dbReference type="InterPro" id="IPR050259">
    <property type="entry name" value="SDR"/>
</dbReference>
<feature type="binding site" evidence="6">
    <location>
        <begin position="13"/>
        <end position="16"/>
    </location>
    <ligand>
        <name>NADP(+)</name>
        <dbReference type="ChEBI" id="CHEBI:58349"/>
    </ligand>
</feature>
<dbReference type="EC" id="1.1.1.100" evidence="2"/>
<gene>
    <name evidence="8" type="ORF">FRACYDRAFT_188091</name>
</gene>
<dbReference type="OrthoDB" id="1393670at2759"/>
<dbReference type="FunFam" id="3.40.50.720:FF:000173">
    <property type="entry name" value="3-oxoacyl-[acyl-carrier protein] reductase"/>
    <property type="match status" value="1"/>
</dbReference>
<dbReference type="PANTHER" id="PTHR42879">
    <property type="entry name" value="3-OXOACYL-(ACYL-CARRIER-PROTEIN) REDUCTASE"/>
    <property type="match status" value="1"/>
</dbReference>
<keyword evidence="9" id="KW-1185">Reference proteome</keyword>
<evidence type="ECO:0000256" key="1">
    <source>
        <dbReference type="ARBA" id="ARBA00006484"/>
    </source>
</evidence>
<dbReference type="GO" id="GO:0006633">
    <property type="term" value="P:fatty acid biosynthetic process"/>
    <property type="evidence" value="ECO:0007669"/>
    <property type="project" value="InterPro"/>
</dbReference>
<feature type="binding site" evidence="6">
    <location>
        <position position="191"/>
    </location>
    <ligand>
        <name>NADP(+)</name>
        <dbReference type="ChEBI" id="CHEBI:58349"/>
    </ligand>
</feature>
<feature type="domain" description="Ketoreductase" evidence="7">
    <location>
        <begin position="7"/>
        <end position="189"/>
    </location>
</feature>
<dbReference type="NCBIfam" id="TIGR01830">
    <property type="entry name" value="3oxo_ACP_reduc"/>
    <property type="match status" value="1"/>
</dbReference>
<dbReference type="InterPro" id="IPR002347">
    <property type="entry name" value="SDR_fam"/>
</dbReference>
<dbReference type="PANTHER" id="PTHR42879:SF2">
    <property type="entry name" value="3-OXOACYL-[ACYL-CARRIER-PROTEIN] REDUCTASE FABG"/>
    <property type="match status" value="1"/>
</dbReference>
<dbReference type="FunCoup" id="A0A1E7F8R4">
    <property type="interactions" value="242"/>
</dbReference>
<evidence type="ECO:0000313" key="8">
    <source>
        <dbReference type="EMBL" id="OEU14529.1"/>
    </source>
</evidence>
<evidence type="ECO:0000256" key="3">
    <source>
        <dbReference type="ARBA" id="ARBA00023002"/>
    </source>
</evidence>
<evidence type="ECO:0000259" key="7">
    <source>
        <dbReference type="SMART" id="SM00822"/>
    </source>
</evidence>
<name>A0A1E7F8R4_9STRA</name>
<evidence type="ECO:0000256" key="4">
    <source>
        <dbReference type="ARBA" id="ARBA00048508"/>
    </source>
</evidence>
<evidence type="ECO:0000256" key="6">
    <source>
        <dbReference type="PIRSR" id="PIRSR611284-2"/>
    </source>
</evidence>
<comment type="similarity">
    <text evidence="1">Belongs to the short-chain dehydrogenases/reductases (SDR) family.</text>
</comment>
<reference evidence="8 9" key="1">
    <citation type="submission" date="2016-09" db="EMBL/GenBank/DDBJ databases">
        <title>Extensive genetic diversity and differential bi-allelic expression allows diatom success in the polar Southern Ocean.</title>
        <authorList>
            <consortium name="DOE Joint Genome Institute"/>
            <person name="Mock T."/>
            <person name="Otillar R.P."/>
            <person name="Strauss J."/>
            <person name="Dupont C."/>
            <person name="Frickenhaus S."/>
            <person name="Maumus F."/>
            <person name="Mcmullan M."/>
            <person name="Sanges R."/>
            <person name="Schmutz J."/>
            <person name="Toseland A."/>
            <person name="Valas R."/>
            <person name="Veluchamy A."/>
            <person name="Ward B.J."/>
            <person name="Allen A."/>
            <person name="Barry K."/>
            <person name="Falciatore A."/>
            <person name="Ferrante M."/>
            <person name="Fortunato A.E."/>
            <person name="Gloeckner G."/>
            <person name="Gruber A."/>
            <person name="Hipkin R."/>
            <person name="Janech M."/>
            <person name="Kroth P."/>
            <person name="Leese F."/>
            <person name="Lindquist E."/>
            <person name="Lyon B.R."/>
            <person name="Martin J."/>
            <person name="Mayer C."/>
            <person name="Parker M."/>
            <person name="Quesneville H."/>
            <person name="Raymond J."/>
            <person name="Uhlig C."/>
            <person name="Valentin K.U."/>
            <person name="Worden A.Z."/>
            <person name="Armbrust E.V."/>
            <person name="Bowler C."/>
            <person name="Green B."/>
            <person name="Moulton V."/>
            <person name="Van Oosterhout C."/>
            <person name="Grigoriev I."/>
        </authorList>
    </citation>
    <scope>NUCLEOTIDE SEQUENCE [LARGE SCALE GENOMIC DNA]</scope>
    <source>
        <strain evidence="8 9">CCMP1102</strain>
    </source>
</reference>
<dbReference type="PRINTS" id="PR00081">
    <property type="entry name" value="GDHRDH"/>
</dbReference>
<protein>
    <recommendedName>
        <fullName evidence="2">3-oxoacyl-[acyl-carrier-protein] reductase</fullName>
        <ecNumber evidence="2">1.1.1.100</ecNumber>
    </recommendedName>
</protein>
<dbReference type="Gene3D" id="3.40.50.720">
    <property type="entry name" value="NAD(P)-binding Rossmann-like Domain"/>
    <property type="match status" value="1"/>
</dbReference>
<dbReference type="GO" id="GO:0051287">
    <property type="term" value="F:NAD binding"/>
    <property type="evidence" value="ECO:0007669"/>
    <property type="project" value="InterPro"/>
</dbReference>